<evidence type="ECO:0000313" key="2">
    <source>
        <dbReference type="EMBL" id="SFQ57946.1"/>
    </source>
</evidence>
<proteinExistence type="predicted"/>
<sequence length="396" mass="43054">MRPYFLLFALCFLAGCEQKKAALQQEDAPPQNTLAEAAAAAPIAQPRSLAFADTAAPYTTLPSFYDSVKASPQVRINGTLYRLQTTARTDSTRPLRYTDPTMASQDGPGTDSTQSNTITGFEGTYTFRLLRPDGKTQFVKKLRKSDFAAEVGKDMVVDATTMLPVFSGYLPAFNALAFELGFYPEGSDAGGEALLLLNATTGQVIHKQMARWNSGCNSAAVLSPNGRTLLTSTEILQANGRATPIDNKSGRSVGGTLLVNDQTVLVAYAPGYDNRGNQVEIKGPNAELMDLNGRKLASFALESINGGLGTQMFSKYVRQTRSHYLFDEANNKLGIISADNPVPARLLKLSEIPVYRAPQHPTEVRIHFETESGTRAAFYIDTVSSNLRCRVIKPVY</sequence>
<dbReference type="PROSITE" id="PS51257">
    <property type="entry name" value="PROKAR_LIPOPROTEIN"/>
    <property type="match status" value="1"/>
</dbReference>
<keyword evidence="3" id="KW-1185">Reference proteome</keyword>
<dbReference type="OrthoDB" id="866273at2"/>
<dbReference type="Proteomes" id="UP000199029">
    <property type="component" value="Unassembled WGS sequence"/>
</dbReference>
<dbReference type="EMBL" id="FOXS01000004">
    <property type="protein sequence ID" value="SFQ57946.1"/>
    <property type="molecule type" value="Genomic_DNA"/>
</dbReference>
<dbReference type="RefSeq" id="WP_092675235.1">
    <property type="nucleotide sequence ID" value="NZ_FOXS01000004.1"/>
</dbReference>
<evidence type="ECO:0000313" key="3">
    <source>
        <dbReference type="Proteomes" id="UP000199029"/>
    </source>
</evidence>
<accession>A0A1I5ZN81</accession>
<dbReference type="AlphaFoldDB" id="A0A1I5ZN81"/>
<evidence type="ECO:0000256" key="1">
    <source>
        <dbReference type="SAM" id="MobiDB-lite"/>
    </source>
</evidence>
<protein>
    <submittedName>
        <fullName evidence="2">Uncharacterized protein</fullName>
    </submittedName>
</protein>
<name>A0A1I5ZN81_HYMAR</name>
<organism evidence="2 3">
    <name type="scientific">Hymenobacter arizonensis</name>
    <name type="common">Siccationidurans arizonensis</name>
    <dbReference type="NCBI Taxonomy" id="1227077"/>
    <lineage>
        <taxon>Bacteria</taxon>
        <taxon>Pseudomonadati</taxon>
        <taxon>Bacteroidota</taxon>
        <taxon>Cytophagia</taxon>
        <taxon>Cytophagales</taxon>
        <taxon>Hymenobacteraceae</taxon>
        <taxon>Hymenobacter</taxon>
    </lineage>
</organism>
<reference evidence="3" key="1">
    <citation type="submission" date="2016-10" db="EMBL/GenBank/DDBJ databases">
        <authorList>
            <person name="Varghese N."/>
            <person name="Submissions S."/>
        </authorList>
    </citation>
    <scope>NUCLEOTIDE SEQUENCE [LARGE SCALE GENOMIC DNA]</scope>
    <source>
        <strain evidence="3">OR362-8,ATCC BAA-1266,JCM 13504</strain>
    </source>
</reference>
<gene>
    <name evidence="2" type="ORF">SAMN04515668_3060</name>
</gene>
<feature type="region of interest" description="Disordered" evidence="1">
    <location>
        <begin position="91"/>
        <end position="117"/>
    </location>
</feature>